<dbReference type="SUPFAM" id="SSF47954">
    <property type="entry name" value="Cyclin-like"/>
    <property type="match status" value="2"/>
</dbReference>
<dbReference type="SMART" id="SM00385">
    <property type="entry name" value="CYCLIN"/>
    <property type="match status" value="1"/>
</dbReference>
<comment type="caution">
    <text evidence="7">The sequence shown here is derived from an EMBL/GenBank/DDBJ whole genome shotgun (WGS) entry which is preliminary data.</text>
</comment>
<dbReference type="InterPro" id="IPR013763">
    <property type="entry name" value="Cyclin-like_dom"/>
</dbReference>
<name>A0AAW2M740_9LAMI</name>
<evidence type="ECO:0000256" key="4">
    <source>
        <dbReference type="RuleBase" id="RU000383"/>
    </source>
</evidence>
<gene>
    <name evidence="7" type="ORF">Sangu_1760300</name>
</gene>
<evidence type="ECO:0000256" key="3">
    <source>
        <dbReference type="ARBA" id="ARBA00023306"/>
    </source>
</evidence>
<dbReference type="AlphaFoldDB" id="A0AAW2M740"/>
<dbReference type="Pfam" id="PF02984">
    <property type="entry name" value="Cyclin_C"/>
    <property type="match status" value="1"/>
</dbReference>
<dbReference type="InterPro" id="IPR004367">
    <property type="entry name" value="Cyclin_C-dom"/>
</dbReference>
<dbReference type="InterPro" id="IPR036915">
    <property type="entry name" value="Cyclin-like_sf"/>
</dbReference>
<dbReference type="InterPro" id="IPR006671">
    <property type="entry name" value="Cyclin_N"/>
</dbReference>
<feature type="region of interest" description="Disordered" evidence="5">
    <location>
        <begin position="243"/>
        <end position="263"/>
    </location>
</feature>
<dbReference type="InterPro" id="IPR048258">
    <property type="entry name" value="Cyclins_cyclin-box"/>
</dbReference>
<accession>A0AAW2M740</accession>
<organism evidence="7">
    <name type="scientific">Sesamum angustifolium</name>
    <dbReference type="NCBI Taxonomy" id="2727405"/>
    <lineage>
        <taxon>Eukaryota</taxon>
        <taxon>Viridiplantae</taxon>
        <taxon>Streptophyta</taxon>
        <taxon>Embryophyta</taxon>
        <taxon>Tracheophyta</taxon>
        <taxon>Spermatophyta</taxon>
        <taxon>Magnoliopsida</taxon>
        <taxon>eudicotyledons</taxon>
        <taxon>Gunneridae</taxon>
        <taxon>Pentapetalae</taxon>
        <taxon>asterids</taxon>
        <taxon>lamiids</taxon>
        <taxon>Lamiales</taxon>
        <taxon>Pedaliaceae</taxon>
        <taxon>Sesamum</taxon>
    </lineage>
</organism>
<evidence type="ECO:0000259" key="6">
    <source>
        <dbReference type="SMART" id="SM00385"/>
    </source>
</evidence>
<evidence type="ECO:0000256" key="5">
    <source>
        <dbReference type="SAM" id="MobiDB-lite"/>
    </source>
</evidence>
<dbReference type="GO" id="GO:0051301">
    <property type="term" value="P:cell division"/>
    <property type="evidence" value="ECO:0007669"/>
    <property type="project" value="UniProtKB-KW"/>
</dbReference>
<dbReference type="PROSITE" id="PS00292">
    <property type="entry name" value="CYCLINS"/>
    <property type="match status" value="1"/>
</dbReference>
<evidence type="ECO:0000256" key="2">
    <source>
        <dbReference type="ARBA" id="ARBA00023127"/>
    </source>
</evidence>
<comment type="similarity">
    <text evidence="4">Belongs to the cyclin family.</text>
</comment>
<keyword evidence="3" id="KW-0131">Cell cycle</keyword>
<dbReference type="Pfam" id="PF00134">
    <property type="entry name" value="Cyclin_N"/>
    <property type="match status" value="1"/>
</dbReference>
<dbReference type="PANTHER" id="PTHR10177">
    <property type="entry name" value="CYCLINS"/>
    <property type="match status" value="1"/>
</dbReference>
<dbReference type="Gene3D" id="1.10.472.10">
    <property type="entry name" value="Cyclin-like"/>
    <property type="match status" value="2"/>
</dbReference>
<reference evidence="7" key="2">
    <citation type="journal article" date="2024" name="Plant">
        <title>Genomic evolution and insights into agronomic trait innovations of Sesamum species.</title>
        <authorList>
            <person name="Miao H."/>
            <person name="Wang L."/>
            <person name="Qu L."/>
            <person name="Liu H."/>
            <person name="Sun Y."/>
            <person name="Le M."/>
            <person name="Wang Q."/>
            <person name="Wei S."/>
            <person name="Zheng Y."/>
            <person name="Lin W."/>
            <person name="Duan Y."/>
            <person name="Cao H."/>
            <person name="Xiong S."/>
            <person name="Wang X."/>
            <person name="Wei L."/>
            <person name="Li C."/>
            <person name="Ma Q."/>
            <person name="Ju M."/>
            <person name="Zhao R."/>
            <person name="Li G."/>
            <person name="Mu C."/>
            <person name="Tian Q."/>
            <person name="Mei H."/>
            <person name="Zhang T."/>
            <person name="Gao T."/>
            <person name="Zhang H."/>
        </authorList>
    </citation>
    <scope>NUCLEOTIDE SEQUENCE</scope>
    <source>
        <strain evidence="7">G01</strain>
    </source>
</reference>
<protein>
    <submittedName>
        <fullName evidence="7">Cyclin-SDS</fullName>
    </submittedName>
</protein>
<reference evidence="7" key="1">
    <citation type="submission" date="2020-06" db="EMBL/GenBank/DDBJ databases">
        <authorList>
            <person name="Li T."/>
            <person name="Hu X."/>
            <person name="Zhang T."/>
            <person name="Song X."/>
            <person name="Zhang H."/>
            <person name="Dai N."/>
            <person name="Sheng W."/>
            <person name="Hou X."/>
            <person name="Wei L."/>
        </authorList>
    </citation>
    <scope>NUCLEOTIDE SEQUENCE</scope>
    <source>
        <strain evidence="7">G01</strain>
        <tissue evidence="7">Leaf</tissue>
    </source>
</reference>
<feature type="domain" description="Cyclin-like" evidence="6">
    <location>
        <begin position="383"/>
        <end position="470"/>
    </location>
</feature>
<keyword evidence="1" id="KW-0132">Cell division</keyword>
<evidence type="ECO:0000313" key="7">
    <source>
        <dbReference type="EMBL" id="KAL0326823.1"/>
    </source>
</evidence>
<dbReference type="InterPro" id="IPR039361">
    <property type="entry name" value="Cyclin"/>
</dbReference>
<keyword evidence="2 4" id="KW-0195">Cyclin</keyword>
<sequence>MKRKLKAKAIAEVEASLGEERPLYFTRKQLRSRFSRRHRIHISPIVLVSGTDSHVTAASEISCDSSIASVSNQNPPDLRSEFRRVVTRAYYRKNIKKENRNCDEALELSDTSCVESCSGPHRDLSLKSGNVERLEVAKSEVTSISRFSFRQNDAGKVKENYNSVQITQKEVLSEIPGRDNIFCEEITNSEAGKCILLDNKSVSIHSVQRSINISENRAMSEELRLPKLALDVDLSCSEQFSNGGVINDGEEEEEHNSSSSQIFQVVSDSELESSEYSPSFWSYASGSQFSEKSIGDESSSPTFELFRQFKQQFCRSTFDLKACDDRNSHEINLGLEDEEEEESYRMMKKRERRQEYVHDYAQEYCNTTEYGELVIQQRLHMVHWIVEQARNKELQKETLFLGVNLLDRFLSKGYFKNMRNLQIAGIACLTLATRIEENQPYNCIRKKTFSVGSSLYGRSEVVAMEWLIQEVLNFQCFLPTLYNFLWKPLSFYSAMAIVNLDRFYLKAARANEDVEKTAKYLAVLTLMGRQQLCYCPSTVAAGLVIVASVATNQDASCHLVATVGICRL</sequence>
<evidence type="ECO:0000256" key="1">
    <source>
        <dbReference type="ARBA" id="ARBA00022618"/>
    </source>
</evidence>
<proteinExistence type="inferred from homology"/>
<dbReference type="EMBL" id="JACGWK010000011">
    <property type="protein sequence ID" value="KAL0326823.1"/>
    <property type="molecule type" value="Genomic_DNA"/>
</dbReference>